<comment type="catalytic activity">
    <reaction evidence="14">
        <text>a di-trans,poly-cis-dolichyl beta-D-mannosyl phosphate + L-threonyl-[protein] = 3-O-(alpha-D-mannosyl)-L-threonyl-[protein] + a di-trans,poly-cis-dolichyl phosphate + H(+)</text>
        <dbReference type="Rhea" id="RHEA:53396"/>
        <dbReference type="Rhea" id="RHEA-COMP:11060"/>
        <dbReference type="Rhea" id="RHEA-COMP:13547"/>
        <dbReference type="Rhea" id="RHEA-COMP:19498"/>
        <dbReference type="Rhea" id="RHEA-COMP:19501"/>
        <dbReference type="ChEBI" id="CHEBI:15378"/>
        <dbReference type="ChEBI" id="CHEBI:30013"/>
        <dbReference type="ChEBI" id="CHEBI:57683"/>
        <dbReference type="ChEBI" id="CHEBI:58211"/>
        <dbReference type="ChEBI" id="CHEBI:137323"/>
        <dbReference type="EC" id="2.4.1.109"/>
    </reaction>
</comment>
<keyword evidence="7" id="KW-0808">Transferase</keyword>
<dbReference type="GO" id="GO:0030968">
    <property type="term" value="P:endoplasmic reticulum unfolded protein response"/>
    <property type="evidence" value="ECO:0007669"/>
    <property type="project" value="TreeGrafter"/>
</dbReference>
<dbReference type="Pfam" id="PF13432">
    <property type="entry name" value="TPR_16"/>
    <property type="match status" value="1"/>
</dbReference>
<evidence type="ECO:0000256" key="1">
    <source>
        <dbReference type="ARBA" id="ARBA00003582"/>
    </source>
</evidence>
<proteinExistence type="inferred from homology"/>
<evidence type="ECO:0000256" key="11">
    <source>
        <dbReference type="ARBA" id="ARBA00022824"/>
    </source>
</evidence>
<feature type="repeat" description="TPR" evidence="16">
    <location>
        <begin position="558"/>
        <end position="591"/>
    </location>
</feature>
<dbReference type="InterPro" id="IPR013618">
    <property type="entry name" value="TMTC_DUF1736"/>
</dbReference>
<dbReference type="EC" id="2.4.1.109" evidence="6"/>
<keyword evidence="9" id="KW-0677">Repeat</keyword>
<evidence type="ECO:0000256" key="12">
    <source>
        <dbReference type="ARBA" id="ARBA00022989"/>
    </source>
</evidence>
<name>A0AAD5WIL8_PARTN</name>
<feature type="transmembrane region" description="Helical" evidence="17">
    <location>
        <begin position="210"/>
        <end position="231"/>
    </location>
</feature>
<feature type="transmembrane region" description="Helical" evidence="17">
    <location>
        <begin position="294"/>
        <end position="314"/>
    </location>
</feature>
<feature type="transmembrane region" description="Helical" evidence="17">
    <location>
        <begin position="320"/>
        <end position="340"/>
    </location>
</feature>
<protein>
    <recommendedName>
        <fullName evidence="6">dolichyl-phosphate-mannose--protein mannosyltransferase</fullName>
        <ecNumber evidence="6">2.4.1.109</ecNumber>
    </recommendedName>
</protein>
<keyword evidence="10 16" id="KW-0802">TPR repeat</keyword>
<dbReference type="InterPro" id="IPR011990">
    <property type="entry name" value="TPR-like_helical_dom_sf"/>
</dbReference>
<dbReference type="Gene3D" id="1.25.40.10">
    <property type="entry name" value="Tetratricopeptide repeat domain"/>
    <property type="match status" value="3"/>
</dbReference>
<evidence type="ECO:0000256" key="14">
    <source>
        <dbReference type="ARBA" id="ARBA00045085"/>
    </source>
</evidence>
<evidence type="ECO:0000256" key="17">
    <source>
        <dbReference type="SAM" id="Phobius"/>
    </source>
</evidence>
<dbReference type="PANTHER" id="PTHR44227:SF3">
    <property type="entry name" value="PROTEIN O-MANNOSYL-TRANSFERASE TMTC4"/>
    <property type="match status" value="1"/>
</dbReference>
<reference evidence="19" key="1">
    <citation type="submission" date="2021-06" db="EMBL/GenBank/DDBJ databases">
        <title>Parelaphostrongylus tenuis whole genome reference sequence.</title>
        <authorList>
            <person name="Garwood T.J."/>
            <person name="Larsen P.A."/>
            <person name="Fountain-Jones N.M."/>
            <person name="Garbe J.R."/>
            <person name="Macchietto M.G."/>
            <person name="Kania S.A."/>
            <person name="Gerhold R.W."/>
            <person name="Richards J.E."/>
            <person name="Wolf T.M."/>
        </authorList>
    </citation>
    <scope>NUCLEOTIDE SEQUENCE</scope>
    <source>
        <strain evidence="19">MNPRO001-30</strain>
        <tissue evidence="19">Meninges</tissue>
    </source>
</reference>
<evidence type="ECO:0000256" key="3">
    <source>
        <dbReference type="ARBA" id="ARBA00004240"/>
    </source>
</evidence>
<evidence type="ECO:0000256" key="8">
    <source>
        <dbReference type="ARBA" id="ARBA00022692"/>
    </source>
</evidence>
<dbReference type="GO" id="GO:0005783">
    <property type="term" value="C:endoplasmic reticulum"/>
    <property type="evidence" value="ECO:0007669"/>
    <property type="project" value="UniProtKB-SubCell"/>
</dbReference>
<feature type="repeat" description="TPR" evidence="16">
    <location>
        <begin position="387"/>
        <end position="420"/>
    </location>
</feature>
<dbReference type="Proteomes" id="UP001196413">
    <property type="component" value="Unassembled WGS sequence"/>
</dbReference>
<evidence type="ECO:0000259" key="18">
    <source>
        <dbReference type="Pfam" id="PF08409"/>
    </source>
</evidence>
<dbReference type="PROSITE" id="PS50005">
    <property type="entry name" value="TPR"/>
    <property type="match status" value="4"/>
</dbReference>
<evidence type="ECO:0000256" key="4">
    <source>
        <dbReference type="ARBA" id="ARBA00004922"/>
    </source>
</evidence>
<dbReference type="AlphaFoldDB" id="A0AAD5WIL8"/>
<dbReference type="SMART" id="SM00028">
    <property type="entry name" value="TPR"/>
    <property type="match status" value="6"/>
</dbReference>
<accession>A0AAD5WIL8</accession>
<comment type="similarity">
    <text evidence="5">Belongs to the TMTC family.</text>
</comment>
<feature type="transmembrane region" description="Helical" evidence="17">
    <location>
        <begin position="187"/>
        <end position="203"/>
    </location>
</feature>
<evidence type="ECO:0000256" key="7">
    <source>
        <dbReference type="ARBA" id="ARBA00022679"/>
    </source>
</evidence>
<keyword evidence="8 17" id="KW-0812">Transmembrane</keyword>
<dbReference type="Pfam" id="PF13181">
    <property type="entry name" value="TPR_8"/>
    <property type="match status" value="1"/>
</dbReference>
<keyword evidence="20" id="KW-1185">Reference proteome</keyword>
<dbReference type="Pfam" id="PF13424">
    <property type="entry name" value="TPR_12"/>
    <property type="match status" value="1"/>
</dbReference>
<dbReference type="Pfam" id="PF08409">
    <property type="entry name" value="TMTC_DUF1736"/>
    <property type="match status" value="1"/>
</dbReference>
<evidence type="ECO:0000256" key="13">
    <source>
        <dbReference type="ARBA" id="ARBA00023136"/>
    </source>
</evidence>
<comment type="catalytic activity">
    <reaction evidence="15">
        <text>a di-trans,poly-cis-dolichyl beta-D-mannosyl phosphate + L-seryl-[protein] = 3-O-(alpha-D-mannosyl)-L-seryl-[protein] + a di-trans,poly-cis-dolichyl phosphate + H(+)</text>
        <dbReference type="Rhea" id="RHEA:17377"/>
        <dbReference type="Rhea" id="RHEA-COMP:9863"/>
        <dbReference type="Rhea" id="RHEA-COMP:13546"/>
        <dbReference type="Rhea" id="RHEA-COMP:19498"/>
        <dbReference type="Rhea" id="RHEA-COMP:19501"/>
        <dbReference type="ChEBI" id="CHEBI:15378"/>
        <dbReference type="ChEBI" id="CHEBI:29999"/>
        <dbReference type="ChEBI" id="CHEBI:57683"/>
        <dbReference type="ChEBI" id="CHEBI:58211"/>
        <dbReference type="ChEBI" id="CHEBI:137321"/>
        <dbReference type="EC" id="2.4.1.109"/>
    </reaction>
</comment>
<keyword evidence="12 17" id="KW-1133">Transmembrane helix</keyword>
<organism evidence="19 20">
    <name type="scientific">Parelaphostrongylus tenuis</name>
    <name type="common">Meningeal worm</name>
    <dbReference type="NCBI Taxonomy" id="148309"/>
    <lineage>
        <taxon>Eukaryota</taxon>
        <taxon>Metazoa</taxon>
        <taxon>Ecdysozoa</taxon>
        <taxon>Nematoda</taxon>
        <taxon>Chromadorea</taxon>
        <taxon>Rhabditida</taxon>
        <taxon>Rhabditina</taxon>
        <taxon>Rhabditomorpha</taxon>
        <taxon>Strongyloidea</taxon>
        <taxon>Metastrongylidae</taxon>
        <taxon>Parelaphostrongylus</taxon>
    </lineage>
</organism>
<evidence type="ECO:0000313" key="20">
    <source>
        <dbReference type="Proteomes" id="UP001196413"/>
    </source>
</evidence>
<comment type="function">
    <text evidence="1">Transfers mannosyl residues to the hydroxyl group of serine or threonine residues.</text>
</comment>
<evidence type="ECO:0000256" key="5">
    <source>
        <dbReference type="ARBA" id="ARBA00007882"/>
    </source>
</evidence>
<evidence type="ECO:0000256" key="2">
    <source>
        <dbReference type="ARBA" id="ARBA00004141"/>
    </source>
</evidence>
<dbReference type="GO" id="GO:0004169">
    <property type="term" value="F:dolichyl-phosphate-mannose-protein mannosyltransferase activity"/>
    <property type="evidence" value="ECO:0007669"/>
    <property type="project" value="UniProtKB-EC"/>
</dbReference>
<comment type="caution">
    <text evidence="19">The sequence shown here is derived from an EMBL/GenBank/DDBJ whole genome shotgun (WGS) entry which is preliminary data.</text>
</comment>
<comment type="pathway">
    <text evidence="4">Protein modification; protein glycosylation.</text>
</comment>
<keyword evidence="13 17" id="KW-0472">Membrane</keyword>
<dbReference type="SUPFAM" id="SSF48452">
    <property type="entry name" value="TPR-like"/>
    <property type="match status" value="1"/>
</dbReference>
<dbReference type="EMBL" id="JAHQIW010007013">
    <property type="protein sequence ID" value="KAJ1371662.1"/>
    <property type="molecule type" value="Genomic_DNA"/>
</dbReference>
<sequence length="651" mass="74046">MAIVPYFPSIDGEFVFDDSVTVVNNPVVNGKAGIEQMFDADYWGQPIRSPQSHKSYRPLTTLTFWLNYRLHGLWTPPYHIVNIILHVLSSALVFFLAKSMQALSSEPLVSHFVWDEALVAAAMFAVHPVHTEAVANISGRAELMMSAFALSSLLYYDFCLRNSVFNLFNTVVICILVMASVGSKEQGVTILPVFLLLEIFNYSPKKRGMVVLRCTLVATFTVTIVLLRLSINGFSMPKFTELDNAAAFVGDRWLRLASYCYQWLVNVRLLVFPHSLCFDYSMGCVPAVESWTDYRALSLPFVFAMVVCTVIFLYKSNDRLLYLSVVLGVVTFLPASNLLVTRLFKNTDKFLAALLIIAASKTYQRSEEWRTELDLYTSGLRVCMKNAKVHYNLGKVLSKIGDVDGAEHNYWNAIRLNPNYEHALNNLANILEAKGRRKEAELLLRKAVQNKPTFATAWMNLGITLMNQNKYQEALQSFHQSLRLRPFSADCLFNIGNLYQKMGQPQEALEAWMNATRLDPSHTPALTNLFVLLDELERCTLVVEMSTKLPNTIINHQATLAFQIGVCLAKMTRYHEAEERLKTAVRLNPHKSMYYANLGVLYQRWARYELAEAMYLQALSIDLHTNSVIWNLRAVQEKLNRSRTFTKHSLS</sequence>
<dbReference type="InterPro" id="IPR019734">
    <property type="entry name" value="TPR_rpt"/>
</dbReference>
<dbReference type="PROSITE" id="PS50293">
    <property type="entry name" value="TPR_REGION"/>
    <property type="match status" value="2"/>
</dbReference>
<comment type="subcellular location">
    <subcellularLocation>
        <location evidence="3">Endoplasmic reticulum</location>
    </subcellularLocation>
    <subcellularLocation>
        <location evidence="2">Membrane</location>
        <topology evidence="2">Multi-pass membrane protein</topology>
    </subcellularLocation>
</comment>
<feature type="repeat" description="TPR" evidence="16">
    <location>
        <begin position="489"/>
        <end position="522"/>
    </location>
</feature>
<evidence type="ECO:0000256" key="10">
    <source>
        <dbReference type="ARBA" id="ARBA00022803"/>
    </source>
</evidence>
<feature type="transmembrane region" description="Helical" evidence="17">
    <location>
        <begin position="78"/>
        <end position="96"/>
    </location>
</feature>
<evidence type="ECO:0000256" key="15">
    <source>
        <dbReference type="ARBA" id="ARBA00045102"/>
    </source>
</evidence>
<evidence type="ECO:0000256" key="9">
    <source>
        <dbReference type="ARBA" id="ARBA00022737"/>
    </source>
</evidence>
<gene>
    <name evidence="19" type="ORF">KIN20_033649</name>
</gene>
<feature type="transmembrane region" description="Helical" evidence="17">
    <location>
        <begin position="163"/>
        <end position="181"/>
    </location>
</feature>
<dbReference type="GO" id="GO:0016020">
    <property type="term" value="C:membrane"/>
    <property type="evidence" value="ECO:0007669"/>
    <property type="project" value="UniProtKB-SubCell"/>
</dbReference>
<evidence type="ECO:0000256" key="6">
    <source>
        <dbReference type="ARBA" id="ARBA00012839"/>
    </source>
</evidence>
<evidence type="ECO:0000313" key="19">
    <source>
        <dbReference type="EMBL" id="KAJ1371662.1"/>
    </source>
</evidence>
<feature type="domain" description="DUF1736" evidence="18">
    <location>
        <begin position="234"/>
        <end position="305"/>
    </location>
</feature>
<dbReference type="PANTHER" id="PTHR44227">
    <property type="match status" value="1"/>
</dbReference>
<dbReference type="InterPro" id="IPR052346">
    <property type="entry name" value="O-mannosyl-transferase_TMTC"/>
</dbReference>
<evidence type="ECO:0000256" key="16">
    <source>
        <dbReference type="PROSITE-ProRule" id="PRU00339"/>
    </source>
</evidence>
<keyword evidence="11" id="KW-0256">Endoplasmic reticulum</keyword>
<feature type="repeat" description="TPR" evidence="16">
    <location>
        <begin position="455"/>
        <end position="488"/>
    </location>
</feature>